<feature type="transmembrane region" description="Helical" evidence="1">
    <location>
        <begin position="52"/>
        <end position="74"/>
    </location>
</feature>
<dbReference type="EMBL" id="CAWUPB010000857">
    <property type="protein sequence ID" value="CAK7327535.1"/>
    <property type="molecule type" value="Genomic_DNA"/>
</dbReference>
<keyword evidence="1" id="KW-0812">Transmembrane</keyword>
<keyword evidence="1" id="KW-1133">Transmembrane helix</keyword>
<comment type="caution">
    <text evidence="2">The sequence shown here is derived from an EMBL/GenBank/DDBJ whole genome shotgun (WGS) entry which is preliminary data.</text>
</comment>
<dbReference type="AlphaFoldDB" id="A0AAV1R4X0"/>
<dbReference type="Proteomes" id="UP001314170">
    <property type="component" value="Unassembled WGS sequence"/>
</dbReference>
<dbReference type="InterPro" id="IPR053258">
    <property type="entry name" value="Ca-permeable_cation_channel"/>
</dbReference>
<accession>A0AAV1R4X0</accession>
<evidence type="ECO:0000313" key="2">
    <source>
        <dbReference type="EMBL" id="CAK7327535.1"/>
    </source>
</evidence>
<evidence type="ECO:0000313" key="3">
    <source>
        <dbReference type="Proteomes" id="UP001314170"/>
    </source>
</evidence>
<feature type="transmembrane region" description="Helical" evidence="1">
    <location>
        <begin position="86"/>
        <end position="108"/>
    </location>
</feature>
<evidence type="ECO:0000256" key="1">
    <source>
        <dbReference type="SAM" id="Phobius"/>
    </source>
</evidence>
<reference evidence="2 3" key="1">
    <citation type="submission" date="2024-01" db="EMBL/GenBank/DDBJ databases">
        <authorList>
            <person name="Waweru B."/>
        </authorList>
    </citation>
    <scope>NUCLEOTIDE SEQUENCE [LARGE SCALE GENOMIC DNA]</scope>
</reference>
<dbReference type="PANTHER" id="PTHR34115">
    <property type="entry name" value="PROTEIN, PUTATIVE-RELATED"/>
    <property type="match status" value="1"/>
</dbReference>
<keyword evidence="1" id="KW-0472">Membrane</keyword>
<gene>
    <name evidence="2" type="ORF">DCAF_LOCUS5249</name>
</gene>
<dbReference type="PANTHER" id="PTHR34115:SF7">
    <property type="entry name" value="PGG DOMAIN-CONTAINING PROTEIN"/>
    <property type="match status" value="1"/>
</dbReference>
<name>A0AAV1R4X0_9ROSI</name>
<proteinExistence type="predicted"/>
<protein>
    <submittedName>
        <fullName evidence="2">Uncharacterized protein</fullName>
    </submittedName>
</protein>
<organism evidence="2 3">
    <name type="scientific">Dovyalis caffra</name>
    <dbReference type="NCBI Taxonomy" id="77055"/>
    <lineage>
        <taxon>Eukaryota</taxon>
        <taxon>Viridiplantae</taxon>
        <taxon>Streptophyta</taxon>
        <taxon>Embryophyta</taxon>
        <taxon>Tracheophyta</taxon>
        <taxon>Spermatophyta</taxon>
        <taxon>Magnoliopsida</taxon>
        <taxon>eudicotyledons</taxon>
        <taxon>Gunneridae</taxon>
        <taxon>Pentapetalae</taxon>
        <taxon>rosids</taxon>
        <taxon>fabids</taxon>
        <taxon>Malpighiales</taxon>
        <taxon>Salicaceae</taxon>
        <taxon>Flacourtieae</taxon>
        <taxon>Dovyalis</taxon>
    </lineage>
</organism>
<sequence>MADNNSSSLAFEKESIIIVQHGIFGLIIETLNNQIQVKYQSVQVSPFDTHRVIMFIFLLALFVYATASVVEVMLRACESIYDRFVGNIRLFASGSAAILLLAILAPILGHTNHPKELHNVLCPTIDKILYKLTGLIGSVRCLIEEPNQP</sequence>
<keyword evidence="3" id="KW-1185">Reference proteome</keyword>